<dbReference type="InterPro" id="IPR024288">
    <property type="entry name" value="SICA_C"/>
</dbReference>
<feature type="compositionally biased region" description="Low complexity" evidence="1">
    <location>
        <begin position="332"/>
        <end position="346"/>
    </location>
</feature>
<dbReference type="VEuPathDB" id="PlasmoDB:PmUG01_00011200"/>
<evidence type="ECO:0000259" key="2">
    <source>
        <dbReference type="Pfam" id="PF12879"/>
    </source>
</evidence>
<feature type="compositionally biased region" description="Polar residues" evidence="1">
    <location>
        <begin position="281"/>
        <end position="292"/>
    </location>
</feature>
<dbReference type="EMBL" id="FLQW01006095">
    <property type="protein sequence ID" value="SBS99934.1"/>
    <property type="molecule type" value="Genomic_DNA"/>
</dbReference>
<feature type="compositionally biased region" description="Basic and acidic residues" evidence="1">
    <location>
        <begin position="257"/>
        <end position="279"/>
    </location>
</feature>
<dbReference type="Pfam" id="PF12879">
    <property type="entry name" value="SICA_C"/>
    <property type="match status" value="1"/>
</dbReference>
<accession>A0A1A8X3X8</accession>
<dbReference type="AlphaFoldDB" id="A0A1A8X3X8"/>
<sequence>MENCFNSYPVVQGITAINLYSQQVFKQVGANIKSQVSSLKSENKKEKFREKCKNLADYLINSKHPNGYIQEYIWKGSLRTWYSNYFTGITQYGGCFMIFKNEEKKLLELIYDADDFCKKKEVYMEILSKYKKNNSSIYDCNSDDNCINKCEEYNIWIKDMEDHFHVKKSLLHLKCKNKISLSQFPTNSCDIMKSQTFQKISKCLVSNTRVSAQITPEEINEVSEESLSENKAQEPSKSLKQSLSQGENSPNVQTSPSEKHHQEDVLKHSDNQDPTKENEVTEPSQFEKSNPTIDIKSPHLQNEEATILQPPNPENSEALPNSKIISPPTDASSFSSYSTSHSSFSTALETNGNQSSTNISSILISIYILIGMIKKKKKIRRGHSKFLRLLVPSFSNNKSELLIDDHLEHSIYDEEELIKKIKINELTKNLNSSSRKKDRSKTIIEIHMEILEECGNEEWKNKKEEFLEICIDEFTKKFYRTYLNLTDDDQITQIIKINNDIKKQNILWNKWIDSHRNISEKLKKVDWFNNLKNEWKKEKAYIKEMEELKKKSSNDNHRVPFLETEKDLWKQWISQKGTFIEQYLEQDCLKELAEMVQNMSKDSINEETINYASLINIEELPHKKNYEELYKYIKKKLLTKLCILVLMTIIEECKKEVDFENSESYLDSSINEMKAEEYSDKRQKITEKIIEYNCNDLEKIRNKEIHAYTEEDNFMNQIEHWIREDDTHVNSIDDDGKVKKSDDIEEKHIL</sequence>
<proteinExistence type="predicted"/>
<evidence type="ECO:0000313" key="3">
    <source>
        <dbReference type="EMBL" id="SBS99934.1"/>
    </source>
</evidence>
<feature type="region of interest" description="Disordered" evidence="1">
    <location>
        <begin position="219"/>
        <end position="352"/>
    </location>
</feature>
<feature type="compositionally biased region" description="Polar residues" evidence="1">
    <location>
        <begin position="229"/>
        <end position="256"/>
    </location>
</feature>
<evidence type="ECO:0000256" key="1">
    <source>
        <dbReference type="SAM" id="MobiDB-lite"/>
    </source>
</evidence>
<reference evidence="4" key="1">
    <citation type="submission" date="2016-05" db="EMBL/GenBank/DDBJ databases">
        <authorList>
            <person name="Naeem Raeece"/>
        </authorList>
    </citation>
    <scope>NUCLEOTIDE SEQUENCE [LARGE SCALE GENOMIC DNA]</scope>
</reference>
<dbReference type="Proteomes" id="UP000078597">
    <property type="component" value="Unassembled WGS sequence"/>
</dbReference>
<name>A0A1A8X3X8_PLAMA</name>
<gene>
    <name evidence="3" type="ORF">PMALA_073150</name>
</gene>
<evidence type="ECO:0000313" key="4">
    <source>
        <dbReference type="Proteomes" id="UP000078597"/>
    </source>
</evidence>
<protein>
    <submittedName>
        <fullName evidence="3">STP1 protein</fullName>
    </submittedName>
</protein>
<feature type="domain" description="Schizont-infected cell agglutination C-terminal" evidence="2">
    <location>
        <begin position="380"/>
        <end position="475"/>
    </location>
</feature>
<organism evidence="3 4">
    <name type="scientific">Plasmodium malariae</name>
    <dbReference type="NCBI Taxonomy" id="5858"/>
    <lineage>
        <taxon>Eukaryota</taxon>
        <taxon>Sar</taxon>
        <taxon>Alveolata</taxon>
        <taxon>Apicomplexa</taxon>
        <taxon>Aconoidasida</taxon>
        <taxon>Haemosporida</taxon>
        <taxon>Plasmodiidae</taxon>
        <taxon>Plasmodium</taxon>
        <taxon>Plasmodium (Plasmodium)</taxon>
    </lineage>
</organism>